<gene>
    <name evidence="2" type="ORF">DB32_004232</name>
</gene>
<sequence length="37" mass="4127">MWRARDDHARDGRRRARFVTPSAARSAASESDGDPAQ</sequence>
<dbReference type="EMBL" id="CP011125">
    <property type="protein sequence ID" value="AKF07083.1"/>
    <property type="molecule type" value="Genomic_DNA"/>
</dbReference>
<evidence type="ECO:0000313" key="3">
    <source>
        <dbReference type="Proteomes" id="UP000034883"/>
    </source>
</evidence>
<protein>
    <submittedName>
        <fullName evidence="2">Uncharacterized protein</fullName>
    </submittedName>
</protein>
<name>A0A0F6W4H8_9BACT</name>
<keyword evidence="3" id="KW-1185">Reference proteome</keyword>
<reference evidence="2 3" key="1">
    <citation type="submission" date="2015-03" db="EMBL/GenBank/DDBJ databases">
        <title>Genome assembly of Sandaracinus amylolyticus DSM 53668.</title>
        <authorList>
            <person name="Sharma G."/>
            <person name="Subramanian S."/>
        </authorList>
    </citation>
    <scope>NUCLEOTIDE SEQUENCE [LARGE SCALE GENOMIC DNA]</scope>
    <source>
        <strain evidence="2 3">DSM 53668</strain>
    </source>
</reference>
<organism evidence="2 3">
    <name type="scientific">Sandaracinus amylolyticus</name>
    <dbReference type="NCBI Taxonomy" id="927083"/>
    <lineage>
        <taxon>Bacteria</taxon>
        <taxon>Pseudomonadati</taxon>
        <taxon>Myxococcota</taxon>
        <taxon>Polyangia</taxon>
        <taxon>Polyangiales</taxon>
        <taxon>Sandaracinaceae</taxon>
        <taxon>Sandaracinus</taxon>
    </lineage>
</organism>
<dbReference type="STRING" id="927083.DB32_004232"/>
<evidence type="ECO:0000256" key="1">
    <source>
        <dbReference type="SAM" id="MobiDB-lite"/>
    </source>
</evidence>
<dbReference type="Proteomes" id="UP000034883">
    <property type="component" value="Chromosome"/>
</dbReference>
<evidence type="ECO:0000313" key="2">
    <source>
        <dbReference type="EMBL" id="AKF07083.1"/>
    </source>
</evidence>
<proteinExistence type="predicted"/>
<dbReference type="KEGG" id="samy:DB32_004232"/>
<dbReference type="AlphaFoldDB" id="A0A0F6W4H8"/>
<feature type="compositionally biased region" description="Basic and acidic residues" evidence="1">
    <location>
        <begin position="1"/>
        <end position="10"/>
    </location>
</feature>
<feature type="region of interest" description="Disordered" evidence="1">
    <location>
        <begin position="1"/>
        <end position="37"/>
    </location>
</feature>
<accession>A0A0F6W4H8</accession>